<proteinExistence type="inferred from homology"/>
<dbReference type="Gene3D" id="2.40.10.350">
    <property type="entry name" value="Rod shape-determining protein MreC, domain 2"/>
    <property type="match status" value="1"/>
</dbReference>
<keyword evidence="10" id="KW-1185">Reference proteome</keyword>
<organism evidence="9 10">
    <name type="scientific">Paludibacter propionicigenes (strain DSM 17365 / JCM 13257 / WB4)</name>
    <dbReference type="NCBI Taxonomy" id="694427"/>
    <lineage>
        <taxon>Bacteria</taxon>
        <taxon>Pseudomonadati</taxon>
        <taxon>Bacteroidota</taxon>
        <taxon>Bacteroidia</taxon>
        <taxon>Bacteroidales</taxon>
        <taxon>Paludibacteraceae</taxon>
        <taxon>Paludibacter</taxon>
    </lineage>
</organism>
<evidence type="ECO:0000256" key="3">
    <source>
        <dbReference type="ARBA" id="ARBA00022960"/>
    </source>
</evidence>
<evidence type="ECO:0000256" key="5">
    <source>
        <dbReference type="PIRNR" id="PIRNR038471"/>
    </source>
</evidence>
<gene>
    <name evidence="9" type="ordered locus">Palpr_2058</name>
</gene>
<dbReference type="GO" id="GO:0008360">
    <property type="term" value="P:regulation of cell shape"/>
    <property type="evidence" value="ECO:0007669"/>
    <property type="project" value="UniProtKB-KW"/>
</dbReference>
<evidence type="ECO:0000256" key="1">
    <source>
        <dbReference type="ARBA" id="ARBA00009369"/>
    </source>
</evidence>
<name>E4T651_PALPW</name>
<dbReference type="Gene3D" id="2.40.10.340">
    <property type="entry name" value="Rod shape-determining protein MreC, domain 1"/>
    <property type="match status" value="1"/>
</dbReference>
<dbReference type="InterPro" id="IPR042177">
    <property type="entry name" value="Cell/Rod_1"/>
</dbReference>
<evidence type="ECO:0000256" key="4">
    <source>
        <dbReference type="ARBA" id="ARBA00032089"/>
    </source>
</evidence>
<evidence type="ECO:0000256" key="7">
    <source>
        <dbReference type="SAM" id="Phobius"/>
    </source>
</evidence>
<evidence type="ECO:0000313" key="9">
    <source>
        <dbReference type="EMBL" id="ADQ80195.1"/>
    </source>
</evidence>
<sequence length="280" mass="31884">MKNLINFLIQYSVVFLFLFLEVISFTLVVKNQDYQKSVFLSSSNSVVSGMYEWSNSVVEFFKLRAANDNLSEENTALKNQIINLENKLSTQKKETPDSVHFRIPPEMEYQFIAAKVINCSTNKLLNYITLNKGAVDGIKPDMGVISDEGVVGIIKTVSNRFSVVIPILNNKLEISCKFKRNNYSGPLKWSGEDYRFANLNDIARHVELALGDTLVTSGFTNNFPVGVPVGYIEDFKIKESDAYYRIKVKLAVNFRTLSHVKVINYLNYKEQTDLEKKAEE</sequence>
<dbReference type="Pfam" id="PF04085">
    <property type="entry name" value="MreC"/>
    <property type="match status" value="1"/>
</dbReference>
<feature type="transmembrane region" description="Helical" evidence="7">
    <location>
        <begin position="7"/>
        <end position="29"/>
    </location>
</feature>
<dbReference type="PIRSF" id="PIRSF038471">
    <property type="entry name" value="MreC"/>
    <property type="match status" value="1"/>
</dbReference>
<keyword evidence="7" id="KW-0472">Membrane</keyword>
<keyword evidence="7" id="KW-0812">Transmembrane</keyword>
<dbReference type="PANTHER" id="PTHR34138">
    <property type="entry name" value="CELL SHAPE-DETERMINING PROTEIN MREC"/>
    <property type="match status" value="1"/>
</dbReference>
<protein>
    <recommendedName>
        <fullName evidence="2 5">Cell shape-determining protein MreC</fullName>
    </recommendedName>
    <alternativeName>
        <fullName evidence="4 5">Cell shape protein MreC</fullName>
    </alternativeName>
</protein>
<dbReference type="RefSeq" id="WP_013445564.1">
    <property type="nucleotide sequence ID" value="NC_014734.1"/>
</dbReference>
<comment type="similarity">
    <text evidence="1 5">Belongs to the MreC family.</text>
</comment>
<dbReference type="KEGG" id="ppn:Palpr_2058"/>
<comment type="function">
    <text evidence="5">Involved in formation and maintenance of cell shape.</text>
</comment>
<feature type="coiled-coil region" evidence="6">
    <location>
        <begin position="60"/>
        <end position="94"/>
    </location>
</feature>
<reference key="1">
    <citation type="submission" date="2010-11" db="EMBL/GenBank/DDBJ databases">
        <title>The complete genome of Paludibacter propionicigenes DSM 17365.</title>
        <authorList>
            <consortium name="US DOE Joint Genome Institute (JGI-PGF)"/>
            <person name="Lucas S."/>
            <person name="Copeland A."/>
            <person name="Lapidus A."/>
            <person name="Bruce D."/>
            <person name="Goodwin L."/>
            <person name="Pitluck S."/>
            <person name="Kyrpides N."/>
            <person name="Mavromatis K."/>
            <person name="Ivanova N."/>
            <person name="Munk A.C."/>
            <person name="Brettin T."/>
            <person name="Detter J.C."/>
            <person name="Han C."/>
            <person name="Tapia R."/>
            <person name="Land M."/>
            <person name="Hauser L."/>
            <person name="Markowitz V."/>
            <person name="Cheng J.-F."/>
            <person name="Hugenholtz P."/>
            <person name="Woyke T."/>
            <person name="Wu D."/>
            <person name="Gronow S."/>
            <person name="Wellnitz S."/>
            <person name="Brambilla E."/>
            <person name="Klenk H.-P."/>
            <person name="Eisen J.A."/>
        </authorList>
    </citation>
    <scope>NUCLEOTIDE SEQUENCE</scope>
    <source>
        <strain>WB4</strain>
    </source>
</reference>
<dbReference type="GO" id="GO:0005886">
    <property type="term" value="C:plasma membrane"/>
    <property type="evidence" value="ECO:0007669"/>
    <property type="project" value="TreeGrafter"/>
</dbReference>
<keyword evidence="6" id="KW-0175">Coiled coil</keyword>
<dbReference type="NCBIfam" id="TIGR00219">
    <property type="entry name" value="mreC"/>
    <property type="match status" value="1"/>
</dbReference>
<dbReference type="STRING" id="694427.Palpr_2058"/>
<dbReference type="PANTHER" id="PTHR34138:SF1">
    <property type="entry name" value="CELL SHAPE-DETERMINING PROTEIN MREC"/>
    <property type="match status" value="1"/>
</dbReference>
<dbReference type="AlphaFoldDB" id="E4T651"/>
<dbReference type="Proteomes" id="UP000008718">
    <property type="component" value="Chromosome"/>
</dbReference>
<evidence type="ECO:0000313" key="10">
    <source>
        <dbReference type="Proteomes" id="UP000008718"/>
    </source>
</evidence>
<dbReference type="InterPro" id="IPR007221">
    <property type="entry name" value="MreC"/>
</dbReference>
<evidence type="ECO:0000256" key="2">
    <source>
        <dbReference type="ARBA" id="ARBA00013855"/>
    </source>
</evidence>
<keyword evidence="7" id="KW-1133">Transmembrane helix</keyword>
<feature type="domain" description="Rod shape-determining protein MreC beta-barrel core" evidence="8">
    <location>
        <begin position="116"/>
        <end position="263"/>
    </location>
</feature>
<reference evidence="9 10" key="2">
    <citation type="journal article" date="2011" name="Stand. Genomic Sci.">
        <title>Complete genome sequence of Paludibacter propionicigenes type strain (WB4).</title>
        <authorList>
            <person name="Gronow S."/>
            <person name="Munk C."/>
            <person name="Lapidus A."/>
            <person name="Nolan M."/>
            <person name="Lucas S."/>
            <person name="Hammon N."/>
            <person name="Deshpande S."/>
            <person name="Cheng J.F."/>
            <person name="Tapia R."/>
            <person name="Han C."/>
            <person name="Goodwin L."/>
            <person name="Pitluck S."/>
            <person name="Liolios K."/>
            <person name="Ivanova N."/>
            <person name="Mavromatis K."/>
            <person name="Mikhailova N."/>
            <person name="Pati A."/>
            <person name="Chen A."/>
            <person name="Palaniappan K."/>
            <person name="Land M."/>
            <person name="Hauser L."/>
            <person name="Chang Y.J."/>
            <person name="Jeffries C.D."/>
            <person name="Brambilla E."/>
            <person name="Rohde M."/>
            <person name="Goker M."/>
            <person name="Detter J.C."/>
            <person name="Woyke T."/>
            <person name="Bristow J."/>
            <person name="Eisen J.A."/>
            <person name="Markowitz V."/>
            <person name="Hugenholtz P."/>
            <person name="Kyrpides N.C."/>
            <person name="Klenk H.P."/>
        </authorList>
    </citation>
    <scope>NUCLEOTIDE SEQUENCE [LARGE SCALE GENOMIC DNA]</scope>
    <source>
        <strain evidence="10">DSM 17365 / JCM 13257 / WB4</strain>
    </source>
</reference>
<dbReference type="EMBL" id="CP002345">
    <property type="protein sequence ID" value="ADQ80195.1"/>
    <property type="molecule type" value="Genomic_DNA"/>
</dbReference>
<dbReference type="eggNOG" id="COG1792">
    <property type="taxonomic scope" value="Bacteria"/>
</dbReference>
<dbReference type="HOGENOM" id="CLU_042663_5_0_10"/>
<accession>E4T651</accession>
<evidence type="ECO:0000259" key="8">
    <source>
        <dbReference type="Pfam" id="PF04085"/>
    </source>
</evidence>
<dbReference type="InterPro" id="IPR055342">
    <property type="entry name" value="MreC_beta-barrel_core"/>
</dbReference>
<dbReference type="OrthoDB" id="9811827at2"/>
<evidence type="ECO:0000256" key="6">
    <source>
        <dbReference type="SAM" id="Coils"/>
    </source>
</evidence>
<keyword evidence="3 5" id="KW-0133">Cell shape</keyword>
<dbReference type="NCBIfam" id="NF010532">
    <property type="entry name" value="PRK13922.9-3"/>
    <property type="match status" value="1"/>
</dbReference>
<dbReference type="InterPro" id="IPR042175">
    <property type="entry name" value="Cell/Rod_MreC_2"/>
</dbReference>